<gene>
    <name evidence="2" type="ORF">EDI_289690</name>
</gene>
<dbReference type="RefSeq" id="XP_001741999.1">
    <property type="nucleotide sequence ID" value="XM_001741947.1"/>
</dbReference>
<organism evidence="3">
    <name type="scientific">Entamoeba dispar (strain ATCC PRA-260 / SAW760)</name>
    <dbReference type="NCBI Taxonomy" id="370354"/>
    <lineage>
        <taxon>Eukaryota</taxon>
        <taxon>Amoebozoa</taxon>
        <taxon>Evosea</taxon>
        <taxon>Archamoebae</taxon>
        <taxon>Mastigamoebida</taxon>
        <taxon>Entamoebidae</taxon>
        <taxon>Entamoeba</taxon>
    </lineage>
</organism>
<reference evidence="3" key="1">
    <citation type="submission" date="2007-12" db="EMBL/GenBank/DDBJ databases">
        <title>Annotation of Entamoeba dispar SAW760.</title>
        <authorList>
            <person name="Lorenzi H."/>
            <person name="Inman J."/>
            <person name="Schobel S."/>
            <person name="Amedeo P."/>
            <person name="Caler E."/>
        </authorList>
    </citation>
    <scope>NUCLEOTIDE SEQUENCE [LARGE SCALE GENOMIC DNA]</scope>
    <source>
        <strain evidence="3">ATCC PRA-260 / SAW760</strain>
    </source>
</reference>
<dbReference type="VEuPathDB" id="AmoebaDB:EDI_289690"/>
<dbReference type="Proteomes" id="UP000008076">
    <property type="component" value="Unassembled WGS sequence"/>
</dbReference>
<feature type="region of interest" description="Disordered" evidence="1">
    <location>
        <begin position="1"/>
        <end position="24"/>
    </location>
</feature>
<dbReference type="EMBL" id="DS551057">
    <property type="protein sequence ID" value="EDR21535.1"/>
    <property type="molecule type" value="Genomic_DNA"/>
</dbReference>
<feature type="compositionally biased region" description="Low complexity" evidence="1">
    <location>
        <begin position="1"/>
        <end position="11"/>
    </location>
</feature>
<sequence length="205" mass="24563">MSSFQNNNNEEPSNEENKKKLLPKETNTSIKRKTYINSNLDDTCLIGCFAFYHNITVRRSTLKSNDHIEKFIIVKVDNEEIEEKVRVDFEEFKQKLFILKPNAENRTVFKSLQNIYLNNIMDYLIKNQNQINEFLTRRPKISVRRRRFKTFNGRTLEECRQFGYALNHFLQENIPTNKKKKETQFVITRDLIDLILEQYPMSPPF</sequence>
<accession>B0EVC3</accession>
<name>B0EVC3_ENTDS</name>
<evidence type="ECO:0000313" key="3">
    <source>
        <dbReference type="Proteomes" id="UP000008076"/>
    </source>
</evidence>
<dbReference type="AlphaFoldDB" id="B0EVC3"/>
<keyword evidence="3" id="KW-1185">Reference proteome</keyword>
<dbReference type="KEGG" id="edi:EDI_289690"/>
<proteinExistence type="predicted"/>
<dbReference type="GeneID" id="5886883"/>
<evidence type="ECO:0000256" key="1">
    <source>
        <dbReference type="SAM" id="MobiDB-lite"/>
    </source>
</evidence>
<evidence type="ECO:0000313" key="2">
    <source>
        <dbReference type="EMBL" id="EDR21535.1"/>
    </source>
</evidence>
<protein>
    <submittedName>
        <fullName evidence="2">Uncharacterized protein</fullName>
    </submittedName>
</protein>